<dbReference type="Proteomes" id="UP000288216">
    <property type="component" value="Unassembled WGS sequence"/>
</dbReference>
<gene>
    <name evidence="2" type="ORF">scyTo_0022232</name>
</gene>
<dbReference type="STRING" id="75743.A0A401Q8P6"/>
<proteinExistence type="predicted"/>
<accession>A0A401Q8P6</accession>
<keyword evidence="3" id="KW-1185">Reference proteome</keyword>
<reference evidence="2 3" key="1">
    <citation type="journal article" date="2018" name="Nat. Ecol. Evol.">
        <title>Shark genomes provide insights into elasmobranch evolution and the origin of vertebrates.</title>
        <authorList>
            <person name="Hara Y"/>
            <person name="Yamaguchi K"/>
            <person name="Onimaru K"/>
            <person name="Kadota M"/>
            <person name="Koyanagi M"/>
            <person name="Keeley SD"/>
            <person name="Tatsumi K"/>
            <person name="Tanaka K"/>
            <person name="Motone F"/>
            <person name="Kageyama Y"/>
            <person name="Nozu R"/>
            <person name="Adachi N"/>
            <person name="Nishimura O"/>
            <person name="Nakagawa R"/>
            <person name="Tanegashima C"/>
            <person name="Kiyatake I"/>
            <person name="Matsumoto R"/>
            <person name="Murakumo K"/>
            <person name="Nishida K"/>
            <person name="Terakita A"/>
            <person name="Kuratani S"/>
            <person name="Sato K"/>
            <person name="Hyodo S Kuraku.S."/>
        </authorList>
    </citation>
    <scope>NUCLEOTIDE SEQUENCE [LARGE SCALE GENOMIC DNA]</scope>
</reference>
<dbReference type="OrthoDB" id="30826at2759"/>
<dbReference type="InterPro" id="IPR036465">
    <property type="entry name" value="vWFA_dom_sf"/>
</dbReference>
<sequence length="129" mass="14345">LPFPLNATSTGNDGDAAEGRWNAPPGKELTAQQKEGANMVRKMMLSLDEEGGLDEVFTFRESMERLSIFKKIGRKPMAWPCQLTIGSGITINIVGYKAVSYTFYIEVEGIGKTAVQCLEDRREIWRGDV</sequence>
<organism evidence="2 3">
    <name type="scientific">Scyliorhinus torazame</name>
    <name type="common">Cloudy catshark</name>
    <name type="synonym">Catulus torazame</name>
    <dbReference type="NCBI Taxonomy" id="75743"/>
    <lineage>
        <taxon>Eukaryota</taxon>
        <taxon>Metazoa</taxon>
        <taxon>Chordata</taxon>
        <taxon>Craniata</taxon>
        <taxon>Vertebrata</taxon>
        <taxon>Chondrichthyes</taxon>
        <taxon>Elasmobranchii</taxon>
        <taxon>Galeomorphii</taxon>
        <taxon>Galeoidea</taxon>
        <taxon>Carcharhiniformes</taxon>
        <taxon>Scyliorhinidae</taxon>
        <taxon>Scyliorhinus</taxon>
    </lineage>
</organism>
<protein>
    <submittedName>
        <fullName evidence="2">Uncharacterized protein</fullName>
    </submittedName>
</protein>
<feature type="compositionally biased region" description="Polar residues" evidence="1">
    <location>
        <begin position="1"/>
        <end position="12"/>
    </location>
</feature>
<comment type="caution">
    <text evidence="2">The sequence shown here is derived from an EMBL/GenBank/DDBJ whole genome shotgun (WGS) entry which is preliminary data.</text>
</comment>
<feature type="non-terminal residue" evidence="2">
    <location>
        <position position="1"/>
    </location>
</feature>
<dbReference type="EMBL" id="BFAA01021709">
    <property type="protein sequence ID" value="GCB81759.1"/>
    <property type="molecule type" value="Genomic_DNA"/>
</dbReference>
<evidence type="ECO:0000313" key="2">
    <source>
        <dbReference type="EMBL" id="GCB81759.1"/>
    </source>
</evidence>
<feature type="region of interest" description="Disordered" evidence="1">
    <location>
        <begin position="1"/>
        <end position="27"/>
    </location>
</feature>
<evidence type="ECO:0000256" key="1">
    <source>
        <dbReference type="SAM" id="MobiDB-lite"/>
    </source>
</evidence>
<evidence type="ECO:0000313" key="3">
    <source>
        <dbReference type="Proteomes" id="UP000288216"/>
    </source>
</evidence>
<dbReference type="AlphaFoldDB" id="A0A401Q8P6"/>
<dbReference type="Gene3D" id="3.40.50.410">
    <property type="entry name" value="von Willebrand factor, type A domain"/>
    <property type="match status" value="1"/>
</dbReference>
<name>A0A401Q8P6_SCYTO</name>